<dbReference type="EMBL" id="JAPDHV010000008">
    <property type="protein sequence ID" value="MCW3162522.1"/>
    <property type="molecule type" value="Genomic_DNA"/>
</dbReference>
<dbReference type="PRINTS" id="PR00730">
    <property type="entry name" value="THERMOLYSIN"/>
</dbReference>
<name>A0ABT3HRW5_9FLAO</name>
<feature type="domain" description="Peptidase M4 C-terminal" evidence="11">
    <location>
        <begin position="391"/>
        <end position="572"/>
    </location>
</feature>
<comment type="similarity">
    <text evidence="1 8">Belongs to the peptidase M4 family.</text>
</comment>
<sequence length="664" mass="72638">MKKITTIIKTLAFTLALGIAPLSIVQAQNRDNQEISVKDLPRISKTSVMGNFNANFSGLNIPSGFLTSHLGEWLGTDNDHSYKLVKETKDELGIKHSTYEHYYKGVKVMDDMVLVHEKDGKLIYVNGEIITNINLSPKQQPTSTKIKSIIASDIKAQGKITVSNVEEVIAKVNKGRSAETYHTSKVEALSMNPIQAYTYYIDNNTSAIIKKLSRLHDADTPSVSATYYKGNQSITVDSYNGQYRLKDNTRNIHTMNGTNLDIDTVNGGIINVEEYISPTANFTTDATKPAVEVHWGMKTAYDYYINKHNRNSYDGLGSKIDNYYNVDFGPSAGGLNAGALDTPLYGGIVCMLYGNGTFYNGLFSLANPLVAVDVAGHEYSHLIIGRNGLGGLNYEGESGAINESIADMMGTAIEFYSNVTPNWTMGEGITKPSLFDASPTPHIRDLSNPNNAQSLLGGPQPDTYNGTHWADPTDLNTDKGGVHTNSGVGNYWFYLLSAGGSGTNDIGNTFSVTGIGIDKAEKIIYRALTTYMTPNTNYMDAYNFTKQAVTDLYGANGNEQLQNVKAWYAVGIGDGALATNEVNNNNKDQFKIYPNPVKNGVFTIENNLNDASFEIYDISGRIVKQNQKLNKGTNKIEINGVQKGVYLVKVNSAKNTISKKIVVE</sequence>
<evidence type="ECO:0000259" key="13">
    <source>
        <dbReference type="Pfam" id="PF18962"/>
    </source>
</evidence>
<evidence type="ECO:0000259" key="11">
    <source>
        <dbReference type="Pfam" id="PF02868"/>
    </source>
</evidence>
<evidence type="ECO:0000259" key="10">
    <source>
        <dbReference type="Pfam" id="PF01447"/>
    </source>
</evidence>
<dbReference type="InterPro" id="IPR001570">
    <property type="entry name" value="Peptidase_M4_C_domain"/>
</dbReference>
<evidence type="ECO:0000256" key="9">
    <source>
        <dbReference type="SAM" id="MobiDB-lite"/>
    </source>
</evidence>
<evidence type="ECO:0000256" key="1">
    <source>
        <dbReference type="ARBA" id="ARBA00009388"/>
    </source>
</evidence>
<dbReference type="Pfam" id="PF18962">
    <property type="entry name" value="Por_Secre_tail"/>
    <property type="match status" value="1"/>
</dbReference>
<dbReference type="Gene3D" id="3.10.170.10">
    <property type="match status" value="1"/>
</dbReference>
<dbReference type="InterPro" id="IPR023612">
    <property type="entry name" value="Peptidase_M4"/>
</dbReference>
<protein>
    <recommendedName>
        <fullName evidence="8">Neutral metalloproteinase</fullName>
        <ecNumber evidence="8">3.4.24.-</ecNumber>
    </recommendedName>
</protein>
<dbReference type="Gene3D" id="1.10.390.10">
    <property type="entry name" value="Neutral Protease Domain 2"/>
    <property type="match status" value="1"/>
</dbReference>
<dbReference type="InterPro" id="IPR050728">
    <property type="entry name" value="Zinc_Metalloprotease_M4"/>
</dbReference>
<keyword evidence="8" id="KW-0964">Secreted</keyword>
<feature type="region of interest" description="Disordered" evidence="9">
    <location>
        <begin position="440"/>
        <end position="472"/>
    </location>
</feature>
<evidence type="ECO:0000256" key="8">
    <source>
        <dbReference type="RuleBase" id="RU366073"/>
    </source>
</evidence>
<keyword evidence="5 8" id="KW-0378">Hydrolase</keyword>
<comment type="subcellular location">
    <subcellularLocation>
        <location evidence="8">Secreted</location>
    </subcellularLocation>
</comment>
<evidence type="ECO:0000256" key="3">
    <source>
        <dbReference type="ARBA" id="ARBA00022723"/>
    </source>
</evidence>
<feature type="domain" description="Secretion system C-terminal sorting" evidence="13">
    <location>
        <begin position="592"/>
        <end position="663"/>
    </location>
</feature>
<dbReference type="InterPro" id="IPR027268">
    <property type="entry name" value="Peptidase_M4/M1_CTD_sf"/>
</dbReference>
<evidence type="ECO:0000313" key="14">
    <source>
        <dbReference type="EMBL" id="MCW3162522.1"/>
    </source>
</evidence>
<dbReference type="CDD" id="cd09597">
    <property type="entry name" value="M4_TLP"/>
    <property type="match status" value="1"/>
</dbReference>
<dbReference type="Pfam" id="PF07504">
    <property type="entry name" value="FTP"/>
    <property type="match status" value="1"/>
</dbReference>
<dbReference type="EC" id="3.4.24.-" evidence="8"/>
<comment type="function">
    <text evidence="8">Extracellular zinc metalloprotease.</text>
</comment>
<feature type="chain" id="PRO_5044977165" description="Neutral metalloproteinase" evidence="8">
    <location>
        <begin position="28"/>
        <end position="664"/>
    </location>
</feature>
<keyword evidence="2 8" id="KW-0645">Protease</keyword>
<dbReference type="NCBIfam" id="TIGR04183">
    <property type="entry name" value="Por_Secre_tail"/>
    <property type="match status" value="1"/>
</dbReference>
<comment type="caution">
    <text evidence="14">The sequence shown here is derived from an EMBL/GenBank/DDBJ whole genome shotgun (WGS) entry which is preliminary data.</text>
</comment>
<dbReference type="InterPro" id="IPR011096">
    <property type="entry name" value="FTP_domain"/>
</dbReference>
<dbReference type="Gene3D" id="3.10.450.490">
    <property type="match status" value="1"/>
</dbReference>
<feature type="domain" description="Peptidase M4" evidence="10">
    <location>
        <begin position="226"/>
        <end position="383"/>
    </location>
</feature>
<accession>A0ABT3HRW5</accession>
<feature type="domain" description="FTP" evidence="12">
    <location>
        <begin position="81"/>
        <end position="128"/>
    </location>
</feature>
<evidence type="ECO:0000256" key="6">
    <source>
        <dbReference type="ARBA" id="ARBA00022833"/>
    </source>
</evidence>
<feature type="signal peptide" evidence="8">
    <location>
        <begin position="1"/>
        <end position="27"/>
    </location>
</feature>
<keyword evidence="15" id="KW-1185">Reference proteome</keyword>
<comment type="cofactor">
    <cofactor evidence="8">
        <name>Zn(2+)</name>
        <dbReference type="ChEBI" id="CHEBI:29105"/>
    </cofactor>
</comment>
<evidence type="ECO:0000256" key="4">
    <source>
        <dbReference type="ARBA" id="ARBA00022729"/>
    </source>
</evidence>
<dbReference type="InterPro" id="IPR026444">
    <property type="entry name" value="Secre_tail"/>
</dbReference>
<organism evidence="14 15">
    <name type="scientific">Chryseobacterium oryctis</name>
    <dbReference type="NCBI Taxonomy" id="2952618"/>
    <lineage>
        <taxon>Bacteria</taxon>
        <taxon>Pseudomonadati</taxon>
        <taxon>Bacteroidota</taxon>
        <taxon>Flavobacteriia</taxon>
        <taxon>Flavobacteriales</taxon>
        <taxon>Weeksellaceae</taxon>
        <taxon>Chryseobacterium group</taxon>
        <taxon>Chryseobacterium</taxon>
    </lineage>
</organism>
<evidence type="ECO:0000313" key="15">
    <source>
        <dbReference type="Proteomes" id="UP001163719"/>
    </source>
</evidence>
<dbReference type="InterPro" id="IPR013856">
    <property type="entry name" value="Peptidase_M4_domain"/>
</dbReference>
<evidence type="ECO:0000256" key="2">
    <source>
        <dbReference type="ARBA" id="ARBA00022670"/>
    </source>
</evidence>
<dbReference type="Pfam" id="PF01447">
    <property type="entry name" value="Peptidase_M4"/>
    <property type="match status" value="1"/>
</dbReference>
<evidence type="ECO:0000259" key="12">
    <source>
        <dbReference type="Pfam" id="PF07504"/>
    </source>
</evidence>
<keyword evidence="6 8" id="KW-0862">Zinc</keyword>
<keyword evidence="4 8" id="KW-0732">Signal</keyword>
<evidence type="ECO:0000256" key="5">
    <source>
        <dbReference type="ARBA" id="ARBA00022801"/>
    </source>
</evidence>
<evidence type="ECO:0000256" key="7">
    <source>
        <dbReference type="ARBA" id="ARBA00023049"/>
    </source>
</evidence>
<gene>
    <name evidence="14" type="ORF">OH806_14720</name>
</gene>
<dbReference type="PANTHER" id="PTHR33794">
    <property type="entry name" value="BACILLOLYSIN"/>
    <property type="match status" value="1"/>
</dbReference>
<keyword evidence="7 8" id="KW-0482">Metalloprotease</keyword>
<proteinExistence type="inferred from homology"/>
<dbReference type="Proteomes" id="UP001163719">
    <property type="component" value="Unassembled WGS sequence"/>
</dbReference>
<dbReference type="Pfam" id="PF02868">
    <property type="entry name" value="Peptidase_M4_C"/>
    <property type="match status" value="1"/>
</dbReference>
<dbReference type="PANTHER" id="PTHR33794:SF1">
    <property type="entry name" value="BACILLOLYSIN"/>
    <property type="match status" value="1"/>
</dbReference>
<reference evidence="14" key="1">
    <citation type="submission" date="2022-10" db="EMBL/GenBank/DDBJ databases">
        <title>Chryseobacterium babae sp. nov. isolated from the gut of the beetle Oryctes rhinoceros, and Chryseobacterium kimseyorum sp. nov., isolated from a stick insect rearing cage.</title>
        <authorList>
            <person name="Shelomi M."/>
            <person name="Han C.-J."/>
            <person name="Chen W.-M."/>
            <person name="Chen H.-K."/>
            <person name="Liaw S.-J."/>
            <person name="Muhle E."/>
            <person name="Clermont D."/>
        </authorList>
    </citation>
    <scope>NUCLEOTIDE SEQUENCE</scope>
    <source>
        <strain evidence="14">WLa1L2M3</strain>
    </source>
</reference>
<dbReference type="SUPFAM" id="SSF55486">
    <property type="entry name" value="Metalloproteases ('zincins'), catalytic domain"/>
    <property type="match status" value="1"/>
</dbReference>
<dbReference type="RefSeq" id="WP_264744438.1">
    <property type="nucleotide sequence ID" value="NZ_JAPDHV010000008.1"/>
</dbReference>
<keyword evidence="3" id="KW-0479">Metal-binding</keyword>